<dbReference type="Gene3D" id="1.20.58.1930">
    <property type="match status" value="1"/>
</dbReference>
<dbReference type="FunFam" id="1.10.1900.40:FF:000001">
    <property type="entry name" value="Erythrocyte membrane protein 1"/>
    <property type="match status" value="1"/>
</dbReference>
<evidence type="ECO:0000259" key="5">
    <source>
        <dbReference type="Pfam" id="PF18562"/>
    </source>
</evidence>
<evidence type="ECO:0000259" key="2">
    <source>
        <dbReference type="Pfam" id="PF03011"/>
    </source>
</evidence>
<feature type="compositionally biased region" description="Low complexity" evidence="1">
    <location>
        <begin position="1910"/>
        <end position="1920"/>
    </location>
</feature>
<feature type="domain" description="Duffy-binding-like" evidence="7">
    <location>
        <begin position="1209"/>
        <end position="1361"/>
    </location>
</feature>
<dbReference type="Pfam" id="PF22672">
    <property type="entry name" value="DBL_C"/>
    <property type="match status" value="2"/>
</dbReference>
<name>A0A0L1I2R7_PLAFA</name>
<dbReference type="Pfam" id="PF21807">
    <property type="entry name" value="PfEMP1_CIDRalpha1_dom"/>
    <property type="match status" value="1"/>
</dbReference>
<reference evidence="9" key="2">
    <citation type="submission" date="2015-07" db="EMBL/GenBank/DDBJ databases">
        <title>The genome sequence of Plasmodium falciparum IGH-CR14.</title>
        <authorList>
            <consortium name="The Broad Institute Genome Sequencing Platform"/>
            <person name="Volkman S.K."/>
            <person name="Neafsey D.E."/>
            <person name="Dash A.P."/>
            <person name="Chitnis C.E."/>
            <person name="Hartl D.L."/>
            <person name="Young S.K."/>
            <person name="Kodira C.D."/>
            <person name="Zeng Q."/>
            <person name="Koehrsen M."/>
            <person name="Godfrey P."/>
            <person name="Alvarado L."/>
            <person name="Berlin A."/>
            <person name="Borenstein D."/>
            <person name="Chen Z."/>
            <person name="Engels R."/>
            <person name="Freedman E."/>
            <person name="Gellesch M."/>
            <person name="Goldberg J."/>
            <person name="Griggs A."/>
            <person name="Gujja S."/>
            <person name="Heiman D."/>
            <person name="Hepburn T."/>
            <person name="Howarth C."/>
            <person name="Jen D."/>
            <person name="Larson L."/>
            <person name="Lewis B."/>
            <person name="Mehta T."/>
            <person name="Park D."/>
            <person name="Pearson M."/>
            <person name="Roberts A."/>
            <person name="Saif S."/>
            <person name="Shea T."/>
            <person name="Shenoy N."/>
            <person name="Sisk P."/>
            <person name="Stolte C."/>
            <person name="Sykes S."/>
            <person name="Walk T."/>
            <person name="White J."/>
            <person name="Yandava C."/>
            <person name="Wirth D.F."/>
            <person name="Nusbaum C."/>
            <person name="Birren B."/>
        </authorList>
    </citation>
    <scope>NUCLEOTIDE SEQUENCE [LARGE SCALE GENOMIC DNA]</scope>
    <source>
        <strain evidence="9">IGH-CR14</strain>
    </source>
</reference>
<evidence type="ECO:0000259" key="4">
    <source>
        <dbReference type="Pfam" id="PF15445"/>
    </source>
</evidence>
<feature type="compositionally biased region" description="Low complexity" evidence="1">
    <location>
        <begin position="1849"/>
        <end position="1862"/>
    </location>
</feature>
<feature type="compositionally biased region" description="Basic and acidic residues" evidence="1">
    <location>
        <begin position="1693"/>
        <end position="1706"/>
    </location>
</feature>
<evidence type="ECO:0000313" key="9">
    <source>
        <dbReference type="Proteomes" id="UP000054562"/>
    </source>
</evidence>
<feature type="region of interest" description="Disordered" evidence="1">
    <location>
        <begin position="950"/>
        <end position="971"/>
    </location>
</feature>
<feature type="compositionally biased region" description="Polar residues" evidence="1">
    <location>
        <begin position="1863"/>
        <end position="1879"/>
    </location>
</feature>
<feature type="region of interest" description="Disordered" evidence="1">
    <location>
        <begin position="1602"/>
        <end position="1718"/>
    </location>
</feature>
<feature type="domain" description="Duffy-antigen binding" evidence="3">
    <location>
        <begin position="116"/>
        <end position="307"/>
    </location>
</feature>
<gene>
    <name evidence="8" type="ORF">PFMG_00039</name>
</gene>
<evidence type="ECO:0000313" key="8">
    <source>
        <dbReference type="EMBL" id="KNG73904.1"/>
    </source>
</evidence>
<feature type="domain" description="Duffy-binding-like" evidence="2">
    <location>
        <begin position="1472"/>
        <end position="1608"/>
    </location>
</feature>
<feature type="compositionally biased region" description="Basic and acidic residues" evidence="1">
    <location>
        <begin position="1158"/>
        <end position="1179"/>
    </location>
</feature>
<feature type="domain" description="PfEMP1 CIDRalpha1" evidence="6">
    <location>
        <begin position="527"/>
        <end position="576"/>
    </location>
</feature>
<dbReference type="InterPro" id="IPR029211">
    <property type="entry name" value="PfEMP1_ATS"/>
</dbReference>
<evidence type="ECO:0000259" key="3">
    <source>
        <dbReference type="Pfam" id="PF05424"/>
    </source>
</evidence>
<feature type="domain" description="Duffy-binding-like" evidence="7">
    <location>
        <begin position="311"/>
        <end position="467"/>
    </location>
</feature>
<dbReference type="FunFam" id="1.20.58.830:FF:000004">
    <property type="entry name" value="Erythrocyte membrane protein 1, PfEMP1"/>
    <property type="match status" value="1"/>
</dbReference>
<protein>
    <submittedName>
        <fullName evidence="8">Erythrocyte membrane protein 1</fullName>
    </submittedName>
</protein>
<dbReference type="InterPro" id="IPR004258">
    <property type="entry name" value="DBL"/>
</dbReference>
<dbReference type="InterPro" id="IPR041480">
    <property type="entry name" value="CIDR1_gamma"/>
</dbReference>
<feature type="compositionally biased region" description="Basic and acidic residues" evidence="1">
    <location>
        <begin position="902"/>
        <end position="917"/>
    </location>
</feature>
<organism evidence="8 9">
    <name type="scientific">Plasmodium falciparum IGH-CR14</name>
    <dbReference type="NCBI Taxonomy" id="580059"/>
    <lineage>
        <taxon>Eukaryota</taxon>
        <taxon>Sar</taxon>
        <taxon>Alveolata</taxon>
        <taxon>Apicomplexa</taxon>
        <taxon>Aconoidasida</taxon>
        <taxon>Haemosporida</taxon>
        <taxon>Plasmodiidae</taxon>
        <taxon>Plasmodium</taxon>
        <taxon>Plasmodium (Laverania)</taxon>
    </lineage>
</organism>
<feature type="region of interest" description="Disordered" evidence="1">
    <location>
        <begin position="875"/>
        <end position="933"/>
    </location>
</feature>
<accession>A0A0L1I2R7</accession>
<feature type="compositionally biased region" description="Basic and acidic residues" evidence="1">
    <location>
        <begin position="1644"/>
        <end position="1653"/>
    </location>
</feature>
<dbReference type="InterPro" id="IPR049158">
    <property type="entry name" value="PfEMP1_CIDRalpha1_dom"/>
</dbReference>
<evidence type="ECO:0000259" key="6">
    <source>
        <dbReference type="Pfam" id="PF21807"/>
    </source>
</evidence>
<dbReference type="FunFam" id="1.20.58.830:FF:000001">
    <property type="entry name" value="Erythrocyte membrane protein 1, PfEMP1"/>
    <property type="match status" value="1"/>
</dbReference>
<feature type="domain" description="Duffy-antigen binding" evidence="3">
    <location>
        <begin position="929"/>
        <end position="1140"/>
    </location>
</feature>
<feature type="compositionally biased region" description="Acidic residues" evidence="1">
    <location>
        <begin position="812"/>
        <end position="846"/>
    </location>
</feature>
<dbReference type="Gene3D" id="1.20.58.830">
    <property type="match status" value="3"/>
</dbReference>
<feature type="domain" description="Cysteine-rich interdomain region 1 gamma" evidence="5">
    <location>
        <begin position="1404"/>
        <end position="1456"/>
    </location>
</feature>
<dbReference type="Pfam" id="PF18562">
    <property type="entry name" value="CIDR1_gamma"/>
    <property type="match status" value="1"/>
</dbReference>
<feature type="domain" description="Plasmodium falciparum erythrocyte membrane protein 1 acidic terminal segment" evidence="4">
    <location>
        <begin position="1731"/>
        <end position="2184"/>
    </location>
</feature>
<dbReference type="InterPro" id="IPR054595">
    <property type="entry name" value="DBL_C"/>
</dbReference>
<feature type="region of interest" description="Disordered" evidence="1">
    <location>
        <begin position="781"/>
        <end position="860"/>
    </location>
</feature>
<feature type="region of interest" description="Disordered" evidence="1">
    <location>
        <begin position="1849"/>
        <end position="1879"/>
    </location>
</feature>
<feature type="region of interest" description="Disordered" evidence="1">
    <location>
        <begin position="1900"/>
        <end position="1920"/>
    </location>
</feature>
<dbReference type="FunFam" id="1.20.58.830:FF:000003">
    <property type="entry name" value="Erythrocyte membrane protein 1, PfEMP1"/>
    <property type="match status" value="1"/>
</dbReference>
<dbReference type="GO" id="GO:0016020">
    <property type="term" value="C:membrane"/>
    <property type="evidence" value="ECO:0007669"/>
    <property type="project" value="InterPro"/>
</dbReference>
<feature type="domain" description="Duffy-binding-like" evidence="2">
    <location>
        <begin position="631"/>
        <end position="782"/>
    </location>
</feature>
<feature type="compositionally biased region" description="Basic and acidic residues" evidence="1">
    <location>
        <begin position="1661"/>
        <end position="1670"/>
    </location>
</feature>
<dbReference type="GO" id="GO:0046789">
    <property type="term" value="F:host cell surface receptor binding"/>
    <property type="evidence" value="ECO:0007669"/>
    <property type="project" value="InterPro"/>
</dbReference>
<dbReference type="Pfam" id="PF03011">
    <property type="entry name" value="PFEMP"/>
    <property type="match status" value="2"/>
</dbReference>
<dbReference type="InterPro" id="IPR008602">
    <property type="entry name" value="Duffy-antigen-binding"/>
</dbReference>
<dbReference type="EMBL" id="GG664960">
    <property type="protein sequence ID" value="KNG73904.1"/>
    <property type="molecule type" value="Genomic_DNA"/>
</dbReference>
<dbReference type="InterPro" id="IPR044932">
    <property type="entry name" value="PfEMP1_ATS_sf"/>
</dbReference>
<evidence type="ECO:0000256" key="1">
    <source>
        <dbReference type="SAM" id="MobiDB-lite"/>
    </source>
</evidence>
<evidence type="ECO:0000259" key="7">
    <source>
        <dbReference type="Pfam" id="PF22672"/>
    </source>
</evidence>
<dbReference type="Pfam" id="PF15445">
    <property type="entry name" value="ATS"/>
    <property type="match status" value="1"/>
</dbReference>
<reference evidence="9" key="1">
    <citation type="submission" date="2015-07" db="EMBL/GenBank/DDBJ databases">
        <title>Annotation of Plasmodium falciparum IGH-CR14.</title>
        <authorList>
            <consortium name="The Broad Institute Genome Sequencing Platform"/>
            <person name="Volkman S.K."/>
            <person name="Neafsey D.E."/>
            <person name="Dash A.P."/>
            <person name="Chitnis C.E."/>
            <person name="Hartl D.L."/>
            <person name="Young S.K."/>
            <person name="Zeng Q."/>
            <person name="Koehrsen M."/>
            <person name="Alvarado L."/>
            <person name="Berlin A."/>
            <person name="Borenstein D."/>
            <person name="Chapman S.B."/>
            <person name="Chen Z."/>
            <person name="Engels R."/>
            <person name="Freedman E."/>
            <person name="Gellesch M."/>
            <person name="Goldberg J."/>
            <person name="Griggs A."/>
            <person name="Gujja S."/>
            <person name="Heilman E.R."/>
            <person name="Heiman D.I."/>
            <person name="Howarth C."/>
            <person name="Jen D."/>
            <person name="Larson L."/>
            <person name="Mehta T."/>
            <person name="Neiman D."/>
            <person name="Park D."/>
            <person name="Pearson M."/>
            <person name="Roberts A."/>
            <person name="Saif S."/>
            <person name="Shea T."/>
            <person name="Shenoy N."/>
            <person name="Sisk P."/>
            <person name="Stolte C."/>
            <person name="Sykes S."/>
            <person name="Walk T."/>
            <person name="White J."/>
            <person name="Yandava C."/>
            <person name="Haas B."/>
            <person name="Henn M.R."/>
            <person name="Nusbaum C."/>
            <person name="Birren B."/>
        </authorList>
    </citation>
    <scope>NUCLEOTIDE SEQUENCE [LARGE SCALE GENOMIC DNA]</scope>
    <source>
        <strain evidence="9">IGH-CR14</strain>
    </source>
</reference>
<dbReference type="FunFam" id="1.20.58.1930:FF:000001">
    <property type="entry name" value="Erythrocyte membrane protein 1, PfEMP1"/>
    <property type="match status" value="1"/>
</dbReference>
<feature type="region of interest" description="Disordered" evidence="1">
    <location>
        <begin position="1133"/>
        <end position="1188"/>
    </location>
</feature>
<dbReference type="Gene3D" id="1.10.1900.40">
    <property type="entry name" value="Acidic terminal segments, variant surface antigen of PfEMP1"/>
    <property type="match status" value="2"/>
</dbReference>
<sequence>MVRPKRVPTATIDYTKVTNVKELLDLIGKYIQQKVHGEALEHSDSELHGFLSKVIFSGGHKTNVFNKCDIDEQYETNVTDGHSNPCEGRSKNRFSYTEGAECDKSKIKGSNGKSEGACAPLRRLSLCDQNLEHIKPENIKDTHNLYIDVLLAAKYEGKMIAKKLEEYDPTNYESRICTELARSFADIGDIIRGKDLYLGYNRKEKAQKEKLEQNLKKFFQNIDEKLPLKAKNYYTKEKDPNFLKLREDWWELNRQDIWKALTCNAPNDAKYFRKTACAGGTTPTHQKCTCATGDVPTYFDYVPQYLRWFEEWTEDFCRKRKHKLKDAIKKCRGEDGSGEERYCDLNGYDCKGTFRAKKKYRWDYKCTGCFRSCSHFRTWIDNQKEQFLKQRNKYQTEISGGGAGGSRKKRNIRDGSNDNGYEKIFYEKLKESGYGTVDKFLEKLNEEDVCKKINDEEEGIIDFKNVNSSSTSAGGDGSNKTFSHTEYCQACPLCGVEKKNENWERKEDMNQCPPINLYRPKNNDQGTPINFLYSGDETNEIAKKLNAFCLTQNGSDGGGDGNSDSQDLYQKWTCYQIGELTKDENLEGEDDHDYDNDYHKEVKNAGGLCILKKEKKSEPEPNDIQKTFNPFFYYWVVHMLKDSIHWRTKKLDKCINNSNESKACKNNNKCKTDCDCFEKWVGQKKTEWKAIKDHFGKQDFGNQEGFDLGLTADVVLERVLEKNLLLTSLREAYGNEKDIEHIKKLLKEEENVVDDNQNKTTIDKLLNHELNDAKGCLQKQDECEKKAKPPIPSAGDPGGARSLPSPPHAGSEDEEEEEEEEEDEEDGDDTDDGDEVVEEPVVDTEQEAVVPPTRKHEVNPCDIVKTLFSDTTKFSDACKLKYGPGGKERYSQWKCIPSGDKTATDSEAKSRQRREAPGDSTTSSDNKGGLCIPPRRRRLYVGKLHEWASGNTQSSQPQAGGESQDQTPSQSDKLRTAFIESAAVETFFQWHKYKKEWEAQHGVGATGLQLLNVSSLPSGDEDPQNQLKRGKIPPDFLRQMFYTFADYKDILEGKNDILIKNTNSANAKDEIVEREKTIKDAIQTFFQQTGDTSLPTPGTQPSVKTPQQTWWQKNGEHIWNGMICALTYEEKTNSASGSDGKTTTITQDTGLKGALLDNDGKPKSPNDYENVELKEEDSGQKAATASQHPQITKLTDFVNRPTYFRWLEEWGETFCKERKKRLAQIKVDCTQGSDKCSGDGENCETIRTQDYDTISDLKCPSCATPCNSYRKWIGRKKIEFEEQKSAYTGQKDKCKEGSESAKNNKDYKQFCGTLGTYGTAAEFLKRLKNGPCSKNDDDDNDNVKDEIDFGDVNGKTFQHTEYCGPCPKFKTNCQNGDCNDVSHKLCNGKNTIDAKEIGTMRSSTEEVDMYVSDNSKKDFESDLKEACQHAGIFKGIRKDEWKCGKVCGVDICEQTNINGGTDGKEYIQIRALLKRWVENFLEDYNKIRKKLKPCINNENGSKCEKKYECVEQWITKKTQEWGKISNRYLKQYKSEDDGSNDLTNFLQQKPFHNEVLKAIKPCGKLDDFVSKQCNGTMTSENSKEKNIVECLLDRLKQKIDKCKQKQQNGGSPEANCGESSPLPDDEEENPEENTLDPPKICPEQPKEEVKEESGCEPASPGEEKKEKEKEEQEEPASEGGGTEGKTPTPSSVETDKQKPKTQEEKLPQPPSRQPQNPWEHPLLKTALMSSTIMWSIGIGFATFTYFYLKKKSKSSVGNLFQILQIPKSDYDIPTKLSPNRYIPYTSGKYRGKRYIYLEGDSGTDSGYTDHYSDITSSSESEYEELDINEIYPYQSPKYKTLIEVVLEPSGNNTTASGNNTPSDTQNDIQNDGIPSSKITDNEWNTLKDDFISNMLQNEPNDVPNDYKSGNSSTNTNITTTSRDNMEEKPFITSIHDRDLYSGEEISYNINMSTNIMDDPKHVSNNVYSGIDLINDTLSGNKHIDIYDELLKRKENELFGINHKKHTTTNIVAKQTHNDPIVNQINLFHTWLDRHRDMCEKWENHHERLAKLKEEWENETHSGNTHPSDSNKTLNTNVSIQIHMDNPKPINEFTYVDSNPNQVDDTYVDSNPDNSSMDTILEDLDKPFNEPYYYDVQDDIYYDVNDDNDISTVDSNNMDVPSKVQIEMDVNTKLVKEKYPIADNMDALIYIYVGGIHI</sequence>
<proteinExistence type="predicted"/>
<dbReference type="Proteomes" id="UP000054562">
    <property type="component" value="Unassembled WGS sequence"/>
</dbReference>
<dbReference type="InterPro" id="IPR042202">
    <property type="entry name" value="Duffy-ag-bd_sf"/>
</dbReference>
<dbReference type="Gene3D" id="1.20.1310.20">
    <property type="entry name" value="Duffy-antigen binding domain"/>
    <property type="match status" value="2"/>
</dbReference>
<dbReference type="SUPFAM" id="SSF140924">
    <property type="entry name" value="Duffy binding domain-like"/>
    <property type="match status" value="4"/>
</dbReference>
<dbReference type="Pfam" id="PF05424">
    <property type="entry name" value="Duffy_binding"/>
    <property type="match status" value="2"/>
</dbReference>
<feature type="compositionally biased region" description="Polar residues" evidence="1">
    <location>
        <begin position="1133"/>
        <end position="1149"/>
    </location>
</feature>
<feature type="compositionally biased region" description="Acidic residues" evidence="1">
    <location>
        <begin position="1623"/>
        <end position="1634"/>
    </location>
</feature>